<evidence type="ECO:0000313" key="9">
    <source>
        <dbReference type="EMBL" id="GGO48453.1"/>
    </source>
</evidence>
<feature type="transmembrane region" description="Helical" evidence="6">
    <location>
        <begin position="73"/>
        <end position="92"/>
    </location>
</feature>
<name>A0ABQ2MC29_9ACTN</name>
<comment type="caution">
    <text evidence="9">The sequence shown here is derived from an EMBL/GenBank/DDBJ whole genome shotgun (WGS) entry which is preliminary data.</text>
</comment>
<protein>
    <submittedName>
        <fullName evidence="9">ABC transporter</fullName>
    </submittedName>
</protein>
<feature type="transmembrane region" description="Helical" evidence="6">
    <location>
        <begin position="161"/>
        <end position="190"/>
    </location>
</feature>
<dbReference type="EMBL" id="BMNG01000009">
    <property type="protein sequence ID" value="GGO48453.1"/>
    <property type="molecule type" value="Genomic_DNA"/>
</dbReference>
<feature type="transmembrane region" description="Helical" evidence="6">
    <location>
        <begin position="255"/>
        <end position="277"/>
    </location>
</feature>
<feature type="domain" description="ABC transmembrane type-1" evidence="8">
    <location>
        <begin position="37"/>
        <end position="318"/>
    </location>
</feature>
<accession>A0ABQ2MC29</accession>
<feature type="compositionally biased region" description="Polar residues" evidence="5">
    <location>
        <begin position="339"/>
        <end position="349"/>
    </location>
</feature>
<feature type="region of interest" description="Disordered" evidence="5">
    <location>
        <begin position="440"/>
        <end position="517"/>
    </location>
</feature>
<dbReference type="PANTHER" id="PTHR43394">
    <property type="entry name" value="ATP-DEPENDENT PERMEASE MDL1, MITOCHONDRIAL"/>
    <property type="match status" value="1"/>
</dbReference>
<feature type="region of interest" description="Disordered" evidence="5">
    <location>
        <begin position="644"/>
        <end position="682"/>
    </location>
</feature>
<dbReference type="PANTHER" id="PTHR43394:SF1">
    <property type="entry name" value="ATP-BINDING CASSETTE SUB-FAMILY B MEMBER 10, MITOCHONDRIAL"/>
    <property type="match status" value="1"/>
</dbReference>
<dbReference type="PROSITE" id="PS50893">
    <property type="entry name" value="ABC_TRANSPORTER_2"/>
    <property type="match status" value="1"/>
</dbReference>
<dbReference type="Gene3D" id="3.40.50.300">
    <property type="entry name" value="P-loop containing nucleotide triphosphate hydrolases"/>
    <property type="match status" value="1"/>
</dbReference>
<keyword evidence="4 6" id="KW-0472">Membrane</keyword>
<comment type="subcellular location">
    <subcellularLocation>
        <location evidence="1">Cell membrane</location>
        <topology evidence="1">Multi-pass membrane protein</topology>
    </subcellularLocation>
</comment>
<keyword evidence="3 6" id="KW-1133">Transmembrane helix</keyword>
<feature type="domain" description="ABC transporter" evidence="7">
    <location>
        <begin position="346"/>
        <end position="649"/>
    </location>
</feature>
<dbReference type="RefSeq" id="WP_189175293.1">
    <property type="nucleotide sequence ID" value="NZ_BMNG01000009.1"/>
</dbReference>
<evidence type="ECO:0000259" key="7">
    <source>
        <dbReference type="PROSITE" id="PS50893"/>
    </source>
</evidence>
<dbReference type="InterPro" id="IPR017871">
    <property type="entry name" value="ABC_transporter-like_CS"/>
</dbReference>
<dbReference type="InterPro" id="IPR027417">
    <property type="entry name" value="P-loop_NTPase"/>
</dbReference>
<evidence type="ECO:0000256" key="4">
    <source>
        <dbReference type="ARBA" id="ARBA00023136"/>
    </source>
</evidence>
<dbReference type="InterPro" id="IPR036640">
    <property type="entry name" value="ABC1_TM_sf"/>
</dbReference>
<evidence type="ECO:0000256" key="6">
    <source>
        <dbReference type="SAM" id="Phobius"/>
    </source>
</evidence>
<reference evidence="10" key="1">
    <citation type="journal article" date="2019" name="Int. J. Syst. Evol. Microbiol.">
        <title>The Global Catalogue of Microorganisms (GCM) 10K type strain sequencing project: providing services to taxonomists for standard genome sequencing and annotation.</title>
        <authorList>
            <consortium name="The Broad Institute Genomics Platform"/>
            <consortium name="The Broad Institute Genome Sequencing Center for Infectious Disease"/>
            <person name="Wu L."/>
            <person name="Ma J."/>
        </authorList>
    </citation>
    <scope>NUCLEOTIDE SEQUENCE [LARGE SCALE GENOMIC DNA]</scope>
    <source>
        <strain evidence="10">CGMCC 4.7349</strain>
    </source>
</reference>
<proteinExistence type="predicted"/>
<evidence type="ECO:0000256" key="3">
    <source>
        <dbReference type="ARBA" id="ARBA00022989"/>
    </source>
</evidence>
<dbReference type="Pfam" id="PF00005">
    <property type="entry name" value="ABC_tran"/>
    <property type="match status" value="1"/>
</dbReference>
<gene>
    <name evidence="9" type="ORF">GCM10012286_44110</name>
</gene>
<feature type="transmembrane region" description="Helical" evidence="6">
    <location>
        <begin position="289"/>
        <end position="310"/>
    </location>
</feature>
<feature type="compositionally biased region" description="Basic and acidic residues" evidence="5">
    <location>
        <begin position="507"/>
        <end position="517"/>
    </location>
</feature>
<keyword evidence="2 6" id="KW-0812">Transmembrane</keyword>
<dbReference type="InterPro" id="IPR011527">
    <property type="entry name" value="ABC1_TM_dom"/>
</dbReference>
<feature type="compositionally biased region" description="Polar residues" evidence="5">
    <location>
        <begin position="671"/>
        <end position="682"/>
    </location>
</feature>
<evidence type="ECO:0000256" key="2">
    <source>
        <dbReference type="ARBA" id="ARBA00022692"/>
    </source>
</evidence>
<dbReference type="Gene3D" id="1.20.1560.10">
    <property type="entry name" value="ABC transporter type 1, transmembrane domain"/>
    <property type="match status" value="1"/>
</dbReference>
<feature type="transmembrane region" description="Helical" evidence="6">
    <location>
        <begin position="36"/>
        <end position="53"/>
    </location>
</feature>
<evidence type="ECO:0000259" key="8">
    <source>
        <dbReference type="PROSITE" id="PS50929"/>
    </source>
</evidence>
<evidence type="ECO:0000313" key="10">
    <source>
        <dbReference type="Proteomes" id="UP000656881"/>
    </source>
</evidence>
<dbReference type="InterPro" id="IPR003439">
    <property type="entry name" value="ABC_transporter-like_ATP-bd"/>
</dbReference>
<dbReference type="PROSITE" id="PS50929">
    <property type="entry name" value="ABC_TM1F"/>
    <property type="match status" value="1"/>
</dbReference>
<dbReference type="SUPFAM" id="SSF90123">
    <property type="entry name" value="ABC transporter transmembrane region"/>
    <property type="match status" value="1"/>
</dbReference>
<dbReference type="PROSITE" id="PS00211">
    <property type="entry name" value="ABC_TRANSPORTER_1"/>
    <property type="match status" value="1"/>
</dbReference>
<evidence type="ECO:0000256" key="1">
    <source>
        <dbReference type="ARBA" id="ARBA00004651"/>
    </source>
</evidence>
<dbReference type="InterPro" id="IPR039421">
    <property type="entry name" value="Type_1_exporter"/>
</dbReference>
<organism evidence="9 10">
    <name type="scientific">Streptomyces lasiicapitis</name>
    <dbReference type="NCBI Taxonomy" id="1923961"/>
    <lineage>
        <taxon>Bacteria</taxon>
        <taxon>Bacillati</taxon>
        <taxon>Actinomycetota</taxon>
        <taxon>Actinomycetes</taxon>
        <taxon>Kitasatosporales</taxon>
        <taxon>Streptomycetaceae</taxon>
        <taxon>Streptomyces</taxon>
    </lineage>
</organism>
<keyword evidence="10" id="KW-1185">Reference proteome</keyword>
<dbReference type="SUPFAM" id="SSF52540">
    <property type="entry name" value="P-loop containing nucleoside triphosphate hydrolases"/>
    <property type="match status" value="1"/>
</dbReference>
<feature type="region of interest" description="Disordered" evidence="5">
    <location>
        <begin position="338"/>
        <end position="367"/>
    </location>
</feature>
<dbReference type="Proteomes" id="UP000656881">
    <property type="component" value="Unassembled WGS sequence"/>
</dbReference>
<dbReference type="Pfam" id="PF00664">
    <property type="entry name" value="ABC_membrane"/>
    <property type="match status" value="1"/>
</dbReference>
<sequence length="682" mass="71253">MAALRTDLGGTDLAAPGRRGPARYLWWLVVSQRQRIAGGALLGSLWMIGLAVPPYVLSRAIDDGLRPGDFGQLAVWTAVLGAVGILNAWLAVMRHRTMSRVRLDAYVRTVRLVVDHTTRLGATLPRRLSAGEVVAIGHSDVGILSQTLTVMGPGIGGVLSYLVVAALLLSVSVLLAVIVLLGVPLLALAIGPLLGRLTGAEGAYRDQQGRLAAVFGDLSGGLRVLNGLGGKEVFAARYRDGSRRLRDEGYRVGAALSWIQALALGLPTLFLAAVTWLSARMAAQGDLTVGELVAVYGYVAVLVVPVNALIEGGYDISRGLVAARRVVGFLDLEPETSDTELTSHSVPTSNPSPAPGEPSVLRDPTSGVEVAPGTLTALVSAHPADSTAIIDRLGRFAPTDATWGSTRLDSIPLPDVRARILVADNEAHLFSGTLREVIAGRGAKQPGPQDDGSGRETCAGQRGDDAGAPRPDGGTAEPTWPGAHTAAPAELGTHIERPASPDADITESGHPRTDHHRDASLAPAIDAALARDIVQALPHGLDSALTPEGRNLSGGQRQRIRLARALHADPEVLLAPEPTSAVDAHTEATIATRLRTARAGRTTVVTTTSPLLLDQADTVHYLVDGKVHATGTHPQLLATQPGYRRLVTRGADDSPTPPPSPGTAPSESAPVPSTSTPRQATR</sequence>
<evidence type="ECO:0000256" key="5">
    <source>
        <dbReference type="SAM" id="MobiDB-lite"/>
    </source>
</evidence>